<comment type="similarity">
    <text evidence="1">Belongs to the unc-13 family.</text>
</comment>
<dbReference type="Pfam" id="PF00168">
    <property type="entry name" value="C2"/>
    <property type="match status" value="2"/>
</dbReference>
<dbReference type="InterPro" id="IPR000008">
    <property type="entry name" value="C2_dom"/>
</dbReference>
<evidence type="ECO:0000313" key="6">
    <source>
        <dbReference type="Proteomes" id="UP001217089"/>
    </source>
</evidence>
<dbReference type="PANTHER" id="PTHR45999:SF4">
    <property type="entry name" value="UNC-13-4A, ISOFORM B"/>
    <property type="match status" value="1"/>
</dbReference>
<proteinExistence type="inferred from homology"/>
<keyword evidence="6" id="KW-1185">Reference proteome</keyword>
<dbReference type="Proteomes" id="UP001217089">
    <property type="component" value="Unassembled WGS sequence"/>
</dbReference>
<feature type="region of interest" description="Disordered" evidence="3">
    <location>
        <begin position="170"/>
        <end position="191"/>
    </location>
</feature>
<evidence type="ECO:0000256" key="3">
    <source>
        <dbReference type="SAM" id="MobiDB-lite"/>
    </source>
</evidence>
<gene>
    <name evidence="5" type="ORF">KUTeg_004507</name>
</gene>
<evidence type="ECO:0000256" key="1">
    <source>
        <dbReference type="ARBA" id="ARBA00005823"/>
    </source>
</evidence>
<reference evidence="5 6" key="1">
    <citation type="submission" date="2022-12" db="EMBL/GenBank/DDBJ databases">
        <title>Chromosome-level genome of Tegillarca granosa.</title>
        <authorList>
            <person name="Kim J."/>
        </authorList>
    </citation>
    <scope>NUCLEOTIDE SEQUENCE [LARGE SCALE GENOMIC DNA]</scope>
    <source>
        <strain evidence="5">Teg-2019</strain>
        <tissue evidence="5">Adductor muscle</tissue>
    </source>
</reference>
<dbReference type="SMART" id="SM00239">
    <property type="entry name" value="C2"/>
    <property type="match status" value="1"/>
</dbReference>
<dbReference type="EMBL" id="JARBDR010000214">
    <property type="protein sequence ID" value="KAJ8319416.1"/>
    <property type="molecule type" value="Genomic_DNA"/>
</dbReference>
<protein>
    <recommendedName>
        <fullName evidence="4">C2 domain-containing protein</fullName>
    </recommendedName>
</protein>
<dbReference type="PROSITE" id="PS50004">
    <property type="entry name" value="C2"/>
    <property type="match status" value="1"/>
</dbReference>
<evidence type="ECO:0000313" key="5">
    <source>
        <dbReference type="EMBL" id="KAJ8319416.1"/>
    </source>
</evidence>
<evidence type="ECO:0000256" key="2">
    <source>
        <dbReference type="ARBA" id="ARBA00022483"/>
    </source>
</evidence>
<dbReference type="CDD" id="cd08676">
    <property type="entry name" value="C2A_Munc13-like"/>
    <property type="match status" value="1"/>
</dbReference>
<name>A0ABQ9FQ55_TEGGR</name>
<dbReference type="SUPFAM" id="SSF49562">
    <property type="entry name" value="C2 domain (Calcium/lipid-binding domain, CaLB)"/>
    <property type="match status" value="1"/>
</dbReference>
<dbReference type="InterPro" id="IPR035892">
    <property type="entry name" value="C2_domain_sf"/>
</dbReference>
<dbReference type="PANTHER" id="PTHR45999">
    <property type="entry name" value="UNC-13-4A, ISOFORM B"/>
    <property type="match status" value="1"/>
</dbReference>
<evidence type="ECO:0000259" key="4">
    <source>
        <dbReference type="PROSITE" id="PS50004"/>
    </source>
</evidence>
<dbReference type="Gene3D" id="2.60.40.150">
    <property type="entry name" value="C2 domain"/>
    <property type="match status" value="1"/>
</dbReference>
<feature type="domain" description="C2" evidence="4">
    <location>
        <begin position="109"/>
        <end position="298"/>
    </location>
</feature>
<accession>A0ABQ9FQ55</accession>
<comment type="caution">
    <text evidence="5">The sequence shown here is derived from an EMBL/GenBank/DDBJ whole genome shotgun (WGS) entry which is preliminary data.</text>
</comment>
<dbReference type="InterPro" id="IPR052095">
    <property type="entry name" value="UNC-13_domain"/>
</dbReference>
<feature type="compositionally biased region" description="Basic and acidic residues" evidence="3">
    <location>
        <begin position="177"/>
        <end position="186"/>
    </location>
</feature>
<organism evidence="5 6">
    <name type="scientific">Tegillarca granosa</name>
    <name type="common">Malaysian cockle</name>
    <name type="synonym">Anadara granosa</name>
    <dbReference type="NCBI Taxonomy" id="220873"/>
    <lineage>
        <taxon>Eukaryota</taxon>
        <taxon>Metazoa</taxon>
        <taxon>Spiralia</taxon>
        <taxon>Lophotrochozoa</taxon>
        <taxon>Mollusca</taxon>
        <taxon>Bivalvia</taxon>
        <taxon>Autobranchia</taxon>
        <taxon>Pteriomorphia</taxon>
        <taxon>Arcoida</taxon>
        <taxon>Arcoidea</taxon>
        <taxon>Arcidae</taxon>
        <taxon>Tegillarca</taxon>
    </lineage>
</organism>
<keyword evidence="2" id="KW-0268">Exocytosis</keyword>
<sequence>MASSKSYFDSFSVQESDGNFFENFTALSWRQENKRLRATSEDGNDKIPPSELQFAIKPKFQPLNRKEFELLYIEVLYTIKHKIGTTAGGHQPIIQDLYQYAQESFGVSPEDHARLLAKATEEKPPILILNLTVIEAKGLEAKDADGYSDPYCMVGIIPGRLADQDLSNIVFSDDEEPKPKEKEKKSGLRKFSTSLRKKKDPTVKDLLPAKYIRTTIVQPNTLNPVWNEKFRLDHDDEFSVIDAAKKLNEVQSMKGLGRFFKQIAQSARTRSSGSVDDFLGCLTIPLNDLPSTGKDTWYKLEGRSAKSSIQGEIHLKLSLATREDRGIAEDDNWTDVRQHEDLISLFVQHEIRRFQDVPHKWSGNFPKAAKTILHQHAIQGDVTDVQQAIRWMAYSKKHMEYSFSYELLLKLLTDLDEKWTPDSFSREEEELLAESFTTFIDYCVSLIRRQREVFPFSNRAAFTRLENMLRCLAKIYSTKVFRSICPFEKELHSEIGTAIKKGTLEWYDRNSHTSDHEEDTIQRLIELTNTLNSDLHAGYIYYNKLYEGIVSVKYFIILYRQLEKLLGEEFNQSLKKTMNQLEERSKEARDTKHSPIMGTTLFELYLALQEFCSFKEKLPEGVLQLFNVFCGERSINIGTEEDTDYEVLSVV</sequence>